<organism evidence="2 3">
    <name type="scientific">Digitaria exilis</name>
    <dbReference type="NCBI Taxonomy" id="1010633"/>
    <lineage>
        <taxon>Eukaryota</taxon>
        <taxon>Viridiplantae</taxon>
        <taxon>Streptophyta</taxon>
        <taxon>Embryophyta</taxon>
        <taxon>Tracheophyta</taxon>
        <taxon>Spermatophyta</taxon>
        <taxon>Magnoliopsida</taxon>
        <taxon>Liliopsida</taxon>
        <taxon>Poales</taxon>
        <taxon>Poaceae</taxon>
        <taxon>PACMAD clade</taxon>
        <taxon>Panicoideae</taxon>
        <taxon>Panicodae</taxon>
        <taxon>Paniceae</taxon>
        <taxon>Anthephorinae</taxon>
        <taxon>Digitaria</taxon>
    </lineage>
</organism>
<dbReference type="InterPro" id="IPR057135">
    <property type="entry name" value="At4g27190-like_LRR"/>
</dbReference>
<comment type="caution">
    <text evidence="2">The sequence shown here is derived from an EMBL/GenBank/DDBJ whole genome shotgun (WGS) entry which is preliminary data.</text>
</comment>
<dbReference type="Proteomes" id="UP000636709">
    <property type="component" value="Unassembled WGS sequence"/>
</dbReference>
<dbReference type="AlphaFoldDB" id="A0A835E5L5"/>
<keyword evidence="3" id="KW-1185">Reference proteome</keyword>
<dbReference type="OrthoDB" id="581747at2759"/>
<dbReference type="Gene3D" id="3.80.10.10">
    <property type="entry name" value="Ribonuclease Inhibitor"/>
    <property type="match status" value="1"/>
</dbReference>
<feature type="domain" description="Disease resistance protein At4g27190-like leucine-rich repeats" evidence="1">
    <location>
        <begin position="10"/>
        <end position="94"/>
    </location>
</feature>
<name>A0A835E5L5_9POAL</name>
<evidence type="ECO:0000313" key="3">
    <source>
        <dbReference type="Proteomes" id="UP000636709"/>
    </source>
</evidence>
<accession>A0A835E5L5</accession>
<dbReference type="InterPro" id="IPR032675">
    <property type="entry name" value="LRR_dom_sf"/>
</dbReference>
<dbReference type="EMBL" id="JACEFO010002347">
    <property type="protein sequence ID" value="KAF8664811.1"/>
    <property type="molecule type" value="Genomic_DNA"/>
</dbReference>
<evidence type="ECO:0000259" key="1">
    <source>
        <dbReference type="Pfam" id="PF23247"/>
    </source>
</evidence>
<evidence type="ECO:0000313" key="2">
    <source>
        <dbReference type="EMBL" id="KAF8664811.1"/>
    </source>
</evidence>
<dbReference type="Pfam" id="PF23247">
    <property type="entry name" value="LRR_RPS2"/>
    <property type="match status" value="1"/>
</dbReference>
<proteinExistence type="predicted"/>
<protein>
    <recommendedName>
        <fullName evidence="1">Disease resistance protein At4g27190-like leucine-rich repeats domain-containing protein</fullName>
    </recommendedName>
</protein>
<sequence>MPLRSDNVINLPSLETLHITHRGDLRQVFTWDDMQVLSTQEHIRQASTAVKEFPTLKQIHLHNLPSLEEICEGRMWAPMLESINLTGCWGLRRLPAVGRRSNGPAAAVHIERDCWEKLKWDGLDVGHHPSLYEARFSCRYYRKKGLLRGTVLC</sequence>
<reference evidence="2" key="1">
    <citation type="submission" date="2020-07" db="EMBL/GenBank/DDBJ databases">
        <title>Genome sequence and genetic diversity analysis of an under-domesticated orphan crop, white fonio (Digitaria exilis).</title>
        <authorList>
            <person name="Bennetzen J.L."/>
            <person name="Chen S."/>
            <person name="Ma X."/>
            <person name="Wang X."/>
            <person name="Yssel A.E.J."/>
            <person name="Chaluvadi S.R."/>
            <person name="Johnson M."/>
            <person name="Gangashetty P."/>
            <person name="Hamidou F."/>
            <person name="Sanogo M.D."/>
            <person name="Zwaenepoel A."/>
            <person name="Wallace J."/>
            <person name="Van De Peer Y."/>
            <person name="Van Deynze A."/>
        </authorList>
    </citation>
    <scope>NUCLEOTIDE SEQUENCE</scope>
    <source>
        <tissue evidence="2">Leaves</tissue>
    </source>
</reference>
<gene>
    <name evidence="2" type="ORF">HU200_054537</name>
</gene>